<dbReference type="Pfam" id="PF05838">
    <property type="entry name" value="Glyco_hydro_108"/>
    <property type="match status" value="1"/>
</dbReference>
<reference evidence="4" key="2">
    <citation type="submission" date="2009-09" db="EMBL/GenBank/DDBJ databases">
        <title>Complete sequence of chromosome of Candidatus Accumulibacter phosphatis clade IIA str. UW-1.</title>
        <authorList>
            <consortium name="US DOE Joint Genome Institute"/>
            <person name="Martin H.G."/>
            <person name="Ivanova N."/>
            <person name="Kunin V."/>
            <person name="Warnecke F."/>
            <person name="Barry K."/>
            <person name="He S."/>
            <person name="Salamov A."/>
            <person name="Szeto E."/>
            <person name="Dalin E."/>
            <person name="Pangilinan J.L."/>
            <person name="Lapidus A."/>
            <person name="Lowry S."/>
            <person name="Kyrpides N.C."/>
            <person name="McMahon K.D."/>
            <person name="Hugenholtz P."/>
        </authorList>
    </citation>
    <scope>NUCLEOTIDE SEQUENCE [LARGE SCALE GENOMIC DNA]</scope>
    <source>
        <strain evidence="4">UW-1</strain>
    </source>
</reference>
<evidence type="ECO:0000256" key="1">
    <source>
        <dbReference type="SAM" id="Phobius"/>
    </source>
</evidence>
<dbReference type="eggNOG" id="COG3926">
    <property type="taxonomic scope" value="Bacteria"/>
</dbReference>
<keyword evidence="1" id="KW-0812">Transmembrane</keyword>
<feature type="transmembrane region" description="Helical" evidence="1">
    <location>
        <begin position="114"/>
        <end position="139"/>
    </location>
</feature>
<dbReference type="InterPro" id="IPR023346">
    <property type="entry name" value="Lysozyme-like_dom_sf"/>
</dbReference>
<proteinExistence type="predicted"/>
<dbReference type="Gene3D" id="1.20.141.10">
    <property type="entry name" value="Chitosanase, subunit A, domain 1"/>
    <property type="match status" value="1"/>
</dbReference>
<evidence type="ECO:0000313" key="4">
    <source>
        <dbReference type="EMBL" id="ACV37303.1"/>
    </source>
</evidence>
<dbReference type="InterPro" id="IPR018537">
    <property type="entry name" value="Peptidoglycan-bd_3"/>
</dbReference>
<feature type="domain" description="TtsA-like Glycoside hydrolase family 108" evidence="2">
    <location>
        <begin position="234"/>
        <end position="327"/>
    </location>
</feature>
<name>C7RNB7_ACCRE</name>
<dbReference type="InterPro" id="IPR008565">
    <property type="entry name" value="TtsA-like_GH18_dom"/>
</dbReference>
<dbReference type="KEGG" id="app:CAP2UW1_4061"/>
<dbReference type="EMBL" id="CP001715">
    <property type="protein sequence ID" value="ACV37303.1"/>
    <property type="molecule type" value="Genomic_DNA"/>
</dbReference>
<dbReference type="STRING" id="522306.CAP2UW1_4061"/>
<keyword evidence="1" id="KW-1133">Transmembrane helix</keyword>
<feature type="transmembrane region" description="Helical" evidence="1">
    <location>
        <begin position="151"/>
        <end position="171"/>
    </location>
</feature>
<dbReference type="OrthoDB" id="9815229at2"/>
<organism evidence="4">
    <name type="scientific">Accumulibacter regalis</name>
    <dbReference type="NCBI Taxonomy" id="522306"/>
    <lineage>
        <taxon>Bacteria</taxon>
        <taxon>Pseudomonadati</taxon>
        <taxon>Pseudomonadota</taxon>
        <taxon>Betaproteobacteria</taxon>
        <taxon>Candidatus Accumulibacter</taxon>
    </lineage>
</organism>
<dbReference type="HOGENOM" id="CLU_680818_0_0_4"/>
<dbReference type="SUPFAM" id="SSF53955">
    <property type="entry name" value="Lysozyme-like"/>
    <property type="match status" value="1"/>
</dbReference>
<sequence length="404" mass="42538">MLPLIPLALSIVPELIKMIAGDKAGAVATTVANVVQEVTGTPDAAEAQRKLAADPALAAQLRVRLAEIALETQKAMDLAAEQQRQAELAAIQKALENTQGARSTMVDLVKSGSAIAWGAPLVSAIVTAGFFIFLIVLIHTDLRDNPTVANVINITVGALAAAFATVVNFWLGSSQGSRDKDATNRSLQEAALNLTASTADRTERAVQAIAAAGTAKQAAPAAPTGDAKFDKCLAVVLDSEGGFSDHPRDRGGATNLGITLRTLADWQGLKLDELTAADRDKLLADLKALTRREAAEIYRANYWLPMRCGDLPAGIDLMVFDFGVNAGSRRSVKLLQRAAGVTDDGSVGPKTLAAVMAADPLAMIAEMADERLAYYRSLDNFDAFGVGWTNRTQQVSALARAMSG</sequence>
<gene>
    <name evidence="4" type="ordered locus">CAP2UW1_4061</name>
</gene>
<dbReference type="CDD" id="cd13926">
    <property type="entry name" value="N-acetylmuramidase_GH108"/>
    <property type="match status" value="1"/>
</dbReference>
<accession>C7RNB7</accession>
<feature type="domain" description="Peptidoglycan binding" evidence="3">
    <location>
        <begin position="331"/>
        <end position="391"/>
    </location>
</feature>
<protein>
    <submittedName>
        <fullName evidence="4">Uncharacterized protein</fullName>
    </submittedName>
</protein>
<dbReference type="CAZy" id="GH108">
    <property type="family name" value="Glycoside Hydrolase Family 108"/>
</dbReference>
<evidence type="ECO:0000259" key="3">
    <source>
        <dbReference type="Pfam" id="PF09374"/>
    </source>
</evidence>
<evidence type="ECO:0000259" key="2">
    <source>
        <dbReference type="Pfam" id="PF05838"/>
    </source>
</evidence>
<reference evidence="4" key="1">
    <citation type="submission" date="2009-08" db="EMBL/GenBank/DDBJ databases">
        <authorList>
            <consortium name="US DOE Joint Genome Institute"/>
            <person name="Lucas S."/>
            <person name="Copeland A."/>
            <person name="Lapidus A."/>
            <person name="Glavina del Rio T."/>
            <person name="Dalin E."/>
            <person name="Tice H."/>
            <person name="Bruce D."/>
            <person name="Barry K."/>
            <person name="Pitluck S."/>
            <person name="Lowry S."/>
            <person name="Larimer F."/>
            <person name="Land M."/>
            <person name="Hauser L."/>
            <person name="Kyrpides N."/>
            <person name="Ivanova N."/>
            <person name="McMahon K.D."/>
            <person name="Hugenholtz P."/>
        </authorList>
    </citation>
    <scope>NUCLEOTIDE SEQUENCE</scope>
    <source>
        <strain evidence="4">UW-1</strain>
    </source>
</reference>
<keyword evidence="1" id="KW-0472">Membrane</keyword>
<dbReference type="AlphaFoldDB" id="C7RNB7"/>
<dbReference type="Pfam" id="PF09374">
    <property type="entry name" value="PG_binding_3"/>
    <property type="match status" value="1"/>
</dbReference>